<feature type="non-terminal residue" evidence="1">
    <location>
        <position position="39"/>
    </location>
</feature>
<dbReference type="SUPFAM" id="SSF54001">
    <property type="entry name" value="Cysteine proteinases"/>
    <property type="match status" value="1"/>
</dbReference>
<evidence type="ECO:0000313" key="1">
    <source>
        <dbReference type="EMBL" id="OCT60522.1"/>
    </source>
</evidence>
<feature type="non-terminal residue" evidence="1">
    <location>
        <position position="1"/>
    </location>
</feature>
<accession>A0A974BTR0</accession>
<dbReference type="AlphaFoldDB" id="A0A974BTR0"/>
<organism evidence="1 2">
    <name type="scientific">Xenopus laevis</name>
    <name type="common">African clawed frog</name>
    <dbReference type="NCBI Taxonomy" id="8355"/>
    <lineage>
        <taxon>Eukaryota</taxon>
        <taxon>Metazoa</taxon>
        <taxon>Chordata</taxon>
        <taxon>Craniata</taxon>
        <taxon>Vertebrata</taxon>
        <taxon>Euteleostomi</taxon>
        <taxon>Amphibia</taxon>
        <taxon>Batrachia</taxon>
        <taxon>Anura</taxon>
        <taxon>Pipoidea</taxon>
        <taxon>Pipidae</taxon>
        <taxon>Xenopodinae</taxon>
        <taxon>Xenopus</taxon>
        <taxon>Xenopus</taxon>
    </lineage>
</organism>
<dbReference type="InterPro" id="IPR038765">
    <property type="entry name" value="Papain-like_cys_pep_sf"/>
</dbReference>
<evidence type="ECO:0000313" key="2">
    <source>
        <dbReference type="Proteomes" id="UP000694892"/>
    </source>
</evidence>
<dbReference type="Proteomes" id="UP000694892">
    <property type="component" value="Chromosome 9_10S"/>
</dbReference>
<dbReference type="PANTHER" id="PTHR11590:SF82">
    <property type="entry name" value="PROTEIN-GLUTAMINE GAMMA-GLUTAMYLTRANSFERASE E"/>
    <property type="match status" value="1"/>
</dbReference>
<gene>
    <name evidence="1" type="ORF">XELAEV_180465483mg</name>
</gene>
<dbReference type="Gene3D" id="3.90.260.10">
    <property type="entry name" value="Transglutaminase-like"/>
    <property type="match status" value="1"/>
</dbReference>
<sequence length="39" mass="4679">DEVYMSNDAEKREYVLNENGIIFNGSASYRWSRMWDFGQ</sequence>
<proteinExistence type="predicted"/>
<dbReference type="EMBL" id="CM004483">
    <property type="protein sequence ID" value="OCT60522.1"/>
    <property type="molecule type" value="Genomic_DNA"/>
</dbReference>
<dbReference type="PANTHER" id="PTHR11590">
    <property type="entry name" value="PROTEIN-GLUTAMINE GAMMA-GLUTAMYLTRANSFERASE"/>
    <property type="match status" value="1"/>
</dbReference>
<dbReference type="InterPro" id="IPR036985">
    <property type="entry name" value="Transglutaminase-like_sf"/>
</dbReference>
<reference evidence="2" key="1">
    <citation type="journal article" date="2016" name="Nature">
        <title>Genome evolution in the allotetraploid frog Xenopus laevis.</title>
        <authorList>
            <person name="Session A.M."/>
            <person name="Uno Y."/>
            <person name="Kwon T."/>
            <person name="Chapman J.A."/>
            <person name="Toyoda A."/>
            <person name="Takahashi S."/>
            <person name="Fukui A."/>
            <person name="Hikosaka A."/>
            <person name="Suzuki A."/>
            <person name="Kondo M."/>
            <person name="van Heeringen S.J."/>
            <person name="Quigley I."/>
            <person name="Heinz S."/>
            <person name="Ogino H."/>
            <person name="Ochi H."/>
            <person name="Hellsten U."/>
            <person name="Lyons J.B."/>
            <person name="Simakov O."/>
            <person name="Putnam N."/>
            <person name="Stites J."/>
            <person name="Kuroki Y."/>
            <person name="Tanaka T."/>
            <person name="Michiue T."/>
            <person name="Watanabe M."/>
            <person name="Bogdanovic O."/>
            <person name="Lister R."/>
            <person name="Georgiou G."/>
            <person name="Paranjpe S.S."/>
            <person name="van Kruijsbergen I."/>
            <person name="Shu S."/>
            <person name="Carlson J."/>
            <person name="Kinoshita T."/>
            <person name="Ohta Y."/>
            <person name="Mawaribuchi S."/>
            <person name="Jenkins J."/>
            <person name="Grimwood J."/>
            <person name="Schmutz J."/>
            <person name="Mitros T."/>
            <person name="Mozaffari S.V."/>
            <person name="Suzuki Y."/>
            <person name="Haramoto Y."/>
            <person name="Yamamoto T.S."/>
            <person name="Takagi C."/>
            <person name="Heald R."/>
            <person name="Miller K."/>
            <person name="Haudenschild C."/>
            <person name="Kitzman J."/>
            <person name="Nakayama T."/>
            <person name="Izutsu Y."/>
            <person name="Robert J."/>
            <person name="Fortriede J."/>
            <person name="Burns K."/>
            <person name="Lotay V."/>
            <person name="Karimi K."/>
            <person name="Yasuoka Y."/>
            <person name="Dichmann D.S."/>
            <person name="Flajnik M.F."/>
            <person name="Houston D.W."/>
            <person name="Shendure J."/>
            <person name="DuPasquier L."/>
            <person name="Vize P.D."/>
            <person name="Zorn A.M."/>
            <person name="Ito M."/>
            <person name="Marcotte E.M."/>
            <person name="Wallingford J.B."/>
            <person name="Ito Y."/>
            <person name="Asashima M."/>
            <person name="Ueno N."/>
            <person name="Matsuda Y."/>
            <person name="Veenstra G.J."/>
            <person name="Fujiyama A."/>
            <person name="Harland R.M."/>
            <person name="Taira M."/>
            <person name="Rokhsar D.S."/>
        </authorList>
    </citation>
    <scope>NUCLEOTIDE SEQUENCE [LARGE SCALE GENOMIC DNA]</scope>
    <source>
        <strain evidence="2">J</strain>
    </source>
</reference>
<name>A0A974BTR0_XENLA</name>
<dbReference type="InterPro" id="IPR050779">
    <property type="entry name" value="Transglutaminase"/>
</dbReference>
<dbReference type="GO" id="GO:0003810">
    <property type="term" value="F:protein-glutamine gamma-glutamyltransferase activity"/>
    <property type="evidence" value="ECO:0007669"/>
    <property type="project" value="TreeGrafter"/>
</dbReference>
<protein>
    <submittedName>
        <fullName evidence="1">Uncharacterized protein</fullName>
    </submittedName>
</protein>